<dbReference type="PANTHER" id="PTHR23131">
    <property type="entry name" value="ENDORIBONUCLEASE LACTB2"/>
    <property type="match status" value="1"/>
</dbReference>
<organism evidence="2 3">
    <name type="scientific">Ornithinimicrobium kibberense</name>
    <dbReference type="NCBI Taxonomy" id="282060"/>
    <lineage>
        <taxon>Bacteria</taxon>
        <taxon>Bacillati</taxon>
        <taxon>Actinomycetota</taxon>
        <taxon>Actinomycetes</taxon>
        <taxon>Micrococcales</taxon>
        <taxon>Ornithinimicrobiaceae</taxon>
        <taxon>Ornithinimicrobium</taxon>
    </lineage>
</organism>
<dbReference type="CDD" id="cd16278">
    <property type="entry name" value="metallo-hydrolase-like_MBL-fold"/>
    <property type="match status" value="1"/>
</dbReference>
<dbReference type="InterPro" id="IPR036866">
    <property type="entry name" value="RibonucZ/Hydroxyglut_hydro"/>
</dbReference>
<dbReference type="SMART" id="SM00849">
    <property type="entry name" value="Lactamase_B"/>
    <property type="match status" value="1"/>
</dbReference>
<proteinExistence type="predicted"/>
<dbReference type="Gene3D" id="1.10.10.10">
    <property type="entry name" value="Winged helix-like DNA-binding domain superfamily/Winged helix DNA-binding domain"/>
    <property type="match status" value="1"/>
</dbReference>
<dbReference type="Gene3D" id="3.60.15.10">
    <property type="entry name" value="Ribonuclease Z/Hydroxyacylglutathione hydrolase-like"/>
    <property type="match status" value="1"/>
</dbReference>
<evidence type="ECO:0000313" key="2">
    <source>
        <dbReference type="EMBL" id="MFB9731563.1"/>
    </source>
</evidence>
<dbReference type="PANTHER" id="PTHR23131:SF0">
    <property type="entry name" value="ENDORIBONUCLEASE LACTB2"/>
    <property type="match status" value="1"/>
</dbReference>
<gene>
    <name evidence="2" type="ORF">ACFFN0_05865</name>
</gene>
<accession>A0ABV5V1F2</accession>
<dbReference type="InterPro" id="IPR050662">
    <property type="entry name" value="Sec-metab_biosynth-thioest"/>
</dbReference>
<sequence>MRPGAPADPGWTGGAWGRRAHCVLCPNPSPMTLEGTNTWVLGEPGASEVVVVDPGPADEGHLRAVLDHVAGSGRRVALTLLTHGHADHAESAPRWAELTGAPVRATGRGHDDLAAGERLLVGGLELLVVPTPGHTADSLSFLLPAEQVLLTGDTVLGRGTTVVAHPDGDLTSYLESLDRLSRLTGSGAATSIAPGHGPVVPDAGGTVEFYVRHRRERLEQVRAAVERLRGPEAPPADGRDLADRVVAEVYADVPRAVWPAARLSVLAQLDYLGML</sequence>
<comment type="caution">
    <text evidence="2">The sequence shown here is derived from an EMBL/GenBank/DDBJ whole genome shotgun (WGS) entry which is preliminary data.</text>
</comment>
<dbReference type="SUPFAM" id="SSF56281">
    <property type="entry name" value="Metallo-hydrolase/oxidoreductase"/>
    <property type="match status" value="1"/>
</dbReference>
<dbReference type="Pfam" id="PF00753">
    <property type="entry name" value="Lactamase_B"/>
    <property type="match status" value="2"/>
</dbReference>
<dbReference type="EMBL" id="JBHMAX010000012">
    <property type="protein sequence ID" value="MFB9731563.1"/>
    <property type="molecule type" value="Genomic_DNA"/>
</dbReference>
<dbReference type="InterPro" id="IPR041516">
    <property type="entry name" value="LACTB2_WH"/>
</dbReference>
<dbReference type="Pfam" id="PF17778">
    <property type="entry name" value="WHD_BLACT"/>
    <property type="match status" value="1"/>
</dbReference>
<dbReference type="Proteomes" id="UP001589613">
    <property type="component" value="Unassembled WGS sequence"/>
</dbReference>
<evidence type="ECO:0000259" key="1">
    <source>
        <dbReference type="SMART" id="SM00849"/>
    </source>
</evidence>
<protein>
    <submittedName>
        <fullName evidence="2">MBL fold metallo-hydrolase</fullName>
    </submittedName>
</protein>
<keyword evidence="3" id="KW-1185">Reference proteome</keyword>
<name>A0ABV5V1F2_9MICO</name>
<dbReference type="InterPro" id="IPR036388">
    <property type="entry name" value="WH-like_DNA-bd_sf"/>
</dbReference>
<dbReference type="InterPro" id="IPR001279">
    <property type="entry name" value="Metallo-B-lactamas"/>
</dbReference>
<dbReference type="RefSeq" id="WP_075958190.1">
    <property type="nucleotide sequence ID" value="NZ_JBHMAX010000012.1"/>
</dbReference>
<reference evidence="2 3" key="1">
    <citation type="submission" date="2024-09" db="EMBL/GenBank/DDBJ databases">
        <authorList>
            <person name="Sun Q."/>
            <person name="Mori K."/>
        </authorList>
    </citation>
    <scope>NUCLEOTIDE SEQUENCE [LARGE SCALE GENOMIC DNA]</scope>
    <source>
        <strain evidence="2 3">JCM 12763</strain>
    </source>
</reference>
<evidence type="ECO:0000313" key="3">
    <source>
        <dbReference type="Proteomes" id="UP001589613"/>
    </source>
</evidence>
<feature type="domain" description="Metallo-beta-lactamase" evidence="1">
    <location>
        <begin position="35"/>
        <end position="196"/>
    </location>
</feature>